<evidence type="ECO:0000313" key="2">
    <source>
        <dbReference type="Proteomes" id="UP001289374"/>
    </source>
</evidence>
<protein>
    <submittedName>
        <fullName evidence="1">NAD(P)H-quinone oxidoreductase subunit A, chloroplastic</fullName>
    </submittedName>
</protein>
<dbReference type="AlphaFoldDB" id="A0AAE1WMA0"/>
<organism evidence="1 2">
    <name type="scientific">Sesamum angolense</name>
    <dbReference type="NCBI Taxonomy" id="2727404"/>
    <lineage>
        <taxon>Eukaryota</taxon>
        <taxon>Viridiplantae</taxon>
        <taxon>Streptophyta</taxon>
        <taxon>Embryophyta</taxon>
        <taxon>Tracheophyta</taxon>
        <taxon>Spermatophyta</taxon>
        <taxon>Magnoliopsida</taxon>
        <taxon>eudicotyledons</taxon>
        <taxon>Gunneridae</taxon>
        <taxon>Pentapetalae</taxon>
        <taxon>asterids</taxon>
        <taxon>lamiids</taxon>
        <taxon>Lamiales</taxon>
        <taxon>Pedaliaceae</taxon>
        <taxon>Sesamum</taxon>
    </lineage>
</organism>
<dbReference type="Proteomes" id="UP001289374">
    <property type="component" value="Unassembled WGS sequence"/>
</dbReference>
<sequence>MGEASSSILVHGFSWLYGLSGGEIELQEIVNGGILSSASEGMEMEFIESFKKLYPFYGRETAAIALQKSKRKSTNSKQSSMGDKVEELWPNAAPRNGRARGLNTASTSKSLFDAIFITSLRKRLFSFSLILFSCAKATRSFFSQMWHC</sequence>
<gene>
    <name evidence="1" type="ORF">Sango_1725500</name>
</gene>
<evidence type="ECO:0000313" key="1">
    <source>
        <dbReference type="EMBL" id="KAK4395712.1"/>
    </source>
</evidence>
<keyword evidence="2" id="KW-1185">Reference proteome</keyword>
<reference evidence="1" key="2">
    <citation type="journal article" date="2024" name="Plant">
        <title>Genomic evolution and insights into agronomic trait innovations of Sesamum species.</title>
        <authorList>
            <person name="Miao H."/>
            <person name="Wang L."/>
            <person name="Qu L."/>
            <person name="Liu H."/>
            <person name="Sun Y."/>
            <person name="Le M."/>
            <person name="Wang Q."/>
            <person name="Wei S."/>
            <person name="Zheng Y."/>
            <person name="Lin W."/>
            <person name="Duan Y."/>
            <person name="Cao H."/>
            <person name="Xiong S."/>
            <person name="Wang X."/>
            <person name="Wei L."/>
            <person name="Li C."/>
            <person name="Ma Q."/>
            <person name="Ju M."/>
            <person name="Zhao R."/>
            <person name="Li G."/>
            <person name="Mu C."/>
            <person name="Tian Q."/>
            <person name="Mei H."/>
            <person name="Zhang T."/>
            <person name="Gao T."/>
            <person name="Zhang H."/>
        </authorList>
    </citation>
    <scope>NUCLEOTIDE SEQUENCE</scope>
    <source>
        <strain evidence="1">K16</strain>
    </source>
</reference>
<accession>A0AAE1WMA0</accession>
<name>A0AAE1WMA0_9LAMI</name>
<proteinExistence type="predicted"/>
<comment type="caution">
    <text evidence="1">The sequence shown here is derived from an EMBL/GenBank/DDBJ whole genome shotgun (WGS) entry which is preliminary data.</text>
</comment>
<dbReference type="EMBL" id="JACGWL010000009">
    <property type="protein sequence ID" value="KAK4395712.1"/>
    <property type="molecule type" value="Genomic_DNA"/>
</dbReference>
<reference evidence="1" key="1">
    <citation type="submission" date="2020-06" db="EMBL/GenBank/DDBJ databases">
        <authorList>
            <person name="Li T."/>
            <person name="Hu X."/>
            <person name="Zhang T."/>
            <person name="Song X."/>
            <person name="Zhang H."/>
            <person name="Dai N."/>
            <person name="Sheng W."/>
            <person name="Hou X."/>
            <person name="Wei L."/>
        </authorList>
    </citation>
    <scope>NUCLEOTIDE SEQUENCE</scope>
    <source>
        <strain evidence="1">K16</strain>
        <tissue evidence="1">Leaf</tissue>
    </source>
</reference>